<dbReference type="RefSeq" id="WP_263128045.1">
    <property type="nucleotide sequence ID" value="NZ_CP106856.1"/>
</dbReference>
<keyword evidence="1" id="KW-1133">Transmembrane helix</keyword>
<name>A0ABY6FUD4_9MICC</name>
<feature type="transmembrane region" description="Helical" evidence="1">
    <location>
        <begin position="14"/>
        <end position="36"/>
    </location>
</feature>
<accession>A0ABY6FUD4</accession>
<feature type="transmembrane region" description="Helical" evidence="1">
    <location>
        <begin position="66"/>
        <end position="87"/>
    </location>
</feature>
<dbReference type="Proteomes" id="UP001063368">
    <property type="component" value="Chromosome"/>
</dbReference>
<evidence type="ECO:0000313" key="2">
    <source>
        <dbReference type="EMBL" id="UYB36356.1"/>
    </source>
</evidence>
<keyword evidence="3" id="KW-1185">Reference proteome</keyword>
<keyword evidence="1" id="KW-0812">Transmembrane</keyword>
<feature type="transmembrane region" description="Helical" evidence="1">
    <location>
        <begin position="43"/>
        <end position="60"/>
    </location>
</feature>
<proteinExistence type="predicted"/>
<evidence type="ECO:0000256" key="1">
    <source>
        <dbReference type="SAM" id="Phobius"/>
    </source>
</evidence>
<gene>
    <name evidence="2" type="ORF">N9A08_01305</name>
</gene>
<keyword evidence="1" id="KW-0472">Membrane</keyword>
<protein>
    <submittedName>
        <fullName evidence="2">Uncharacterized protein</fullName>
    </submittedName>
</protein>
<organism evidence="2 3">
    <name type="scientific">Arthrobacter koreensis</name>
    <dbReference type="NCBI Taxonomy" id="199136"/>
    <lineage>
        <taxon>Bacteria</taxon>
        <taxon>Bacillati</taxon>
        <taxon>Actinomycetota</taxon>
        <taxon>Actinomycetes</taxon>
        <taxon>Micrococcales</taxon>
        <taxon>Micrococcaceae</taxon>
        <taxon>Arthrobacter</taxon>
    </lineage>
</organism>
<reference evidence="2" key="1">
    <citation type="submission" date="2022-09" db="EMBL/GenBank/DDBJ databases">
        <authorList>
            <person name="Li D."/>
            <person name="Cheng J."/>
            <person name="Li Y."/>
        </authorList>
    </citation>
    <scope>NUCLEOTIDE SEQUENCE</scope>
    <source>
        <strain evidence="2">DL</strain>
    </source>
</reference>
<dbReference type="EMBL" id="CP106856">
    <property type="protein sequence ID" value="UYB36356.1"/>
    <property type="molecule type" value="Genomic_DNA"/>
</dbReference>
<evidence type="ECO:0000313" key="3">
    <source>
        <dbReference type="Proteomes" id="UP001063368"/>
    </source>
</evidence>
<sequence>MAGGILAADPKKNYGLKVVISFGISLLAGILFTVLLNQQWTNFIGALLVALGGFSIAVGIDKDSSAANGLGVALAAVGAGMIVVGSFPL</sequence>